<evidence type="ECO:0000313" key="3">
    <source>
        <dbReference type="Proteomes" id="UP001596052"/>
    </source>
</evidence>
<feature type="transmembrane region" description="Helical" evidence="1">
    <location>
        <begin position="6"/>
        <end position="26"/>
    </location>
</feature>
<gene>
    <name evidence="2" type="ORF">ACFQDI_19110</name>
</gene>
<organism evidence="2 3">
    <name type="scientific">Prosthecobacter fluviatilis</name>
    <dbReference type="NCBI Taxonomy" id="445931"/>
    <lineage>
        <taxon>Bacteria</taxon>
        <taxon>Pseudomonadati</taxon>
        <taxon>Verrucomicrobiota</taxon>
        <taxon>Verrucomicrobiia</taxon>
        <taxon>Verrucomicrobiales</taxon>
        <taxon>Verrucomicrobiaceae</taxon>
        <taxon>Prosthecobacter</taxon>
    </lineage>
</organism>
<evidence type="ECO:0000256" key="1">
    <source>
        <dbReference type="SAM" id="Phobius"/>
    </source>
</evidence>
<dbReference type="EMBL" id="JBHSMQ010000008">
    <property type="protein sequence ID" value="MFC5456984.1"/>
    <property type="molecule type" value="Genomic_DNA"/>
</dbReference>
<keyword evidence="1" id="KW-1133">Transmembrane helix</keyword>
<sequence>MRDIPIHYQIACVILTALFIWSFSIAREPRGWRRLFQSMFSKSEHFSVNKNKVIDEALKRYGIVVAMAILVVDVSCFVLGVTDRYRDKMRDLTPAQRERMQEINKYQNSGKPGGLVQ</sequence>
<dbReference type="Proteomes" id="UP001596052">
    <property type="component" value="Unassembled WGS sequence"/>
</dbReference>
<accession>A0ABW0KU80</accession>
<evidence type="ECO:0000313" key="2">
    <source>
        <dbReference type="EMBL" id="MFC5456984.1"/>
    </source>
</evidence>
<proteinExistence type="predicted"/>
<feature type="transmembrane region" description="Helical" evidence="1">
    <location>
        <begin position="61"/>
        <end position="82"/>
    </location>
</feature>
<name>A0ABW0KU80_9BACT</name>
<comment type="caution">
    <text evidence="2">The sequence shown here is derived from an EMBL/GenBank/DDBJ whole genome shotgun (WGS) entry which is preliminary data.</text>
</comment>
<dbReference type="RefSeq" id="WP_377169797.1">
    <property type="nucleotide sequence ID" value="NZ_JBHSMQ010000008.1"/>
</dbReference>
<keyword evidence="1" id="KW-0472">Membrane</keyword>
<reference evidence="3" key="1">
    <citation type="journal article" date="2019" name="Int. J. Syst. Evol. Microbiol.">
        <title>The Global Catalogue of Microorganisms (GCM) 10K type strain sequencing project: providing services to taxonomists for standard genome sequencing and annotation.</title>
        <authorList>
            <consortium name="The Broad Institute Genomics Platform"/>
            <consortium name="The Broad Institute Genome Sequencing Center for Infectious Disease"/>
            <person name="Wu L."/>
            <person name="Ma J."/>
        </authorList>
    </citation>
    <scope>NUCLEOTIDE SEQUENCE [LARGE SCALE GENOMIC DNA]</scope>
    <source>
        <strain evidence="3">CGMCC 4.1469</strain>
    </source>
</reference>
<protein>
    <submittedName>
        <fullName evidence="2">Uncharacterized protein</fullName>
    </submittedName>
</protein>
<keyword evidence="1" id="KW-0812">Transmembrane</keyword>
<keyword evidence="3" id="KW-1185">Reference proteome</keyword>